<dbReference type="Proteomes" id="UP001057452">
    <property type="component" value="Chromosome 16"/>
</dbReference>
<protein>
    <submittedName>
        <fullName evidence="1">Uncharacterized protein</fullName>
    </submittedName>
</protein>
<organism evidence="1 2">
    <name type="scientific">Chaenocephalus aceratus</name>
    <name type="common">Blackfin icefish</name>
    <name type="synonym">Chaenichthys aceratus</name>
    <dbReference type="NCBI Taxonomy" id="36190"/>
    <lineage>
        <taxon>Eukaryota</taxon>
        <taxon>Metazoa</taxon>
        <taxon>Chordata</taxon>
        <taxon>Craniata</taxon>
        <taxon>Vertebrata</taxon>
        <taxon>Euteleostomi</taxon>
        <taxon>Actinopterygii</taxon>
        <taxon>Neopterygii</taxon>
        <taxon>Teleostei</taxon>
        <taxon>Neoteleostei</taxon>
        <taxon>Acanthomorphata</taxon>
        <taxon>Eupercaria</taxon>
        <taxon>Perciformes</taxon>
        <taxon>Notothenioidei</taxon>
        <taxon>Channichthyidae</taxon>
        <taxon>Chaenocephalus</taxon>
    </lineage>
</organism>
<comment type="caution">
    <text evidence="1">The sequence shown here is derived from an EMBL/GenBank/DDBJ whole genome shotgun (WGS) entry which is preliminary data.</text>
</comment>
<evidence type="ECO:0000313" key="1">
    <source>
        <dbReference type="EMBL" id="KAI4811967.1"/>
    </source>
</evidence>
<evidence type="ECO:0000313" key="2">
    <source>
        <dbReference type="Proteomes" id="UP001057452"/>
    </source>
</evidence>
<name>A0ACB9WFV2_CHAAC</name>
<reference evidence="1" key="1">
    <citation type="submission" date="2022-05" db="EMBL/GenBank/DDBJ databases">
        <title>Chromosome-level genome of Chaenocephalus aceratus.</title>
        <authorList>
            <person name="Park H."/>
        </authorList>
    </citation>
    <scope>NUCLEOTIDE SEQUENCE</scope>
    <source>
        <strain evidence="1">KU_202001</strain>
    </source>
</reference>
<accession>A0ACB9WFV2</accession>
<gene>
    <name evidence="1" type="ORF">KUCAC02_014825</name>
</gene>
<keyword evidence="2" id="KW-1185">Reference proteome</keyword>
<dbReference type="EMBL" id="CM043800">
    <property type="protein sequence ID" value="KAI4811967.1"/>
    <property type="molecule type" value="Genomic_DNA"/>
</dbReference>
<sequence length="88" mass="9460">MSSRGKHEFCRMCGGALKGNQRRWLFGGLNKKVGPPQTPTESLRGGSLSRSSQSSPWGSMLSLGSSMSLSKSQLSLNSRPKGWICSPC</sequence>
<proteinExistence type="predicted"/>